<keyword evidence="1" id="KW-0812">Transmembrane</keyword>
<name>F0QVR7_VULM7</name>
<dbReference type="KEGG" id="vmo:VMUT_1890"/>
<feature type="transmembrane region" description="Helical" evidence="1">
    <location>
        <begin position="20"/>
        <end position="38"/>
    </location>
</feature>
<evidence type="ECO:0000313" key="3">
    <source>
        <dbReference type="Proteomes" id="UP000007485"/>
    </source>
</evidence>
<dbReference type="HOGENOM" id="CLU_1192679_0_0_2"/>
<keyword evidence="3" id="KW-1185">Reference proteome</keyword>
<reference evidence="2 3" key="1">
    <citation type="journal article" date="2011" name="J. Bacteriol.">
        <title>Complete genome sequence of 'Vulcanisaeta moutnovskia' strain 768-28, a novel member of the hyperthermophilic crenarchaeal genus vulcanisaeta.</title>
        <authorList>
            <person name="Gumerov V.M."/>
            <person name="Mardanov A.V."/>
            <person name="Beletsky A.V."/>
            <person name="Prokofeva M.I."/>
            <person name="Bonch-Osmolovskaya E.A."/>
            <person name="Ravin N.V."/>
            <person name="Skryabin K.G."/>
        </authorList>
    </citation>
    <scope>NUCLEOTIDE SEQUENCE [LARGE SCALE GENOMIC DNA]</scope>
    <source>
        <strain evidence="2 3">768-28</strain>
    </source>
</reference>
<keyword evidence="1" id="KW-0472">Membrane</keyword>
<accession>F0QVR7</accession>
<evidence type="ECO:0000313" key="2">
    <source>
        <dbReference type="EMBL" id="ADY02091.1"/>
    </source>
</evidence>
<evidence type="ECO:0000256" key="1">
    <source>
        <dbReference type="SAM" id="Phobius"/>
    </source>
</evidence>
<dbReference type="AlphaFoldDB" id="F0QVR7"/>
<gene>
    <name evidence="2" type="ordered locus">VMUT_1890</name>
</gene>
<sequence length="251" mass="27633">MVMLLRLVCWFGFMPGRALIAGIIVAVVAVALIAMFIIPHYAGPPIRYLTINAPYVFMKPIGNGQYDVGYYNSQGQWVDLGIYNVSSNALQNAVNVINSFNQQNMGTTLPQPYGTQFQPLDYVVVVGNSTGIVQIPVQGNTILLNKVNPGDWTVLVTDPNDVNKLMYALDTGYKEAAGVMSLSQVYTSKYPGSIIYETGMLYHYNNEFAGGVVIVMNNNTLIPWGYMWHISSQGFGGFLPFVIQASANRYS</sequence>
<organism evidence="2 3">
    <name type="scientific">Vulcanisaeta moutnovskia (strain 768-28)</name>
    <dbReference type="NCBI Taxonomy" id="985053"/>
    <lineage>
        <taxon>Archaea</taxon>
        <taxon>Thermoproteota</taxon>
        <taxon>Thermoprotei</taxon>
        <taxon>Thermoproteales</taxon>
        <taxon>Thermoproteaceae</taxon>
        <taxon>Vulcanisaeta</taxon>
    </lineage>
</organism>
<keyword evidence="1" id="KW-1133">Transmembrane helix</keyword>
<dbReference type="Proteomes" id="UP000007485">
    <property type="component" value="Chromosome"/>
</dbReference>
<protein>
    <submittedName>
        <fullName evidence="2">Uncharacterized protein</fullName>
    </submittedName>
</protein>
<dbReference type="EMBL" id="CP002529">
    <property type="protein sequence ID" value="ADY02091.1"/>
    <property type="molecule type" value="Genomic_DNA"/>
</dbReference>
<dbReference type="eggNOG" id="arCOG10353">
    <property type="taxonomic scope" value="Archaea"/>
</dbReference>
<proteinExistence type="predicted"/>